<dbReference type="Pfam" id="PF00931">
    <property type="entry name" value="NB-ARC"/>
    <property type="match status" value="1"/>
</dbReference>
<keyword evidence="1" id="KW-0433">Leucine-rich repeat</keyword>
<accession>A0A2G5DCF5</accession>
<dbReference type="FunFam" id="1.10.10.10:FF:000322">
    <property type="entry name" value="Probable disease resistance protein At1g63360"/>
    <property type="match status" value="1"/>
</dbReference>
<dbReference type="EMBL" id="KZ305040">
    <property type="protein sequence ID" value="PIA41218.1"/>
    <property type="molecule type" value="Genomic_DNA"/>
</dbReference>
<gene>
    <name evidence="11" type="ORF">AQUCO_02300192v1</name>
</gene>
<dbReference type="InterPro" id="IPR027417">
    <property type="entry name" value="P-loop_NTPase"/>
</dbReference>
<keyword evidence="12" id="KW-1185">Reference proteome</keyword>
<dbReference type="InterPro" id="IPR032675">
    <property type="entry name" value="LRR_dom_sf"/>
</dbReference>
<feature type="domain" description="Disease resistance protein winged helix" evidence="8">
    <location>
        <begin position="421"/>
        <end position="493"/>
    </location>
</feature>
<evidence type="ECO:0000256" key="4">
    <source>
        <dbReference type="ARBA" id="ARBA00022821"/>
    </source>
</evidence>
<evidence type="ECO:0000259" key="6">
    <source>
        <dbReference type="Pfam" id="PF00931"/>
    </source>
</evidence>
<dbReference type="Gene3D" id="1.10.10.10">
    <property type="entry name" value="Winged helix-like DNA-binding domain superfamily/Winged helix DNA-binding domain"/>
    <property type="match status" value="1"/>
</dbReference>
<evidence type="ECO:0000259" key="10">
    <source>
        <dbReference type="Pfam" id="PF25019"/>
    </source>
</evidence>
<evidence type="ECO:0000259" key="9">
    <source>
        <dbReference type="Pfam" id="PF23598"/>
    </source>
</evidence>
<dbReference type="InterPro" id="IPR055414">
    <property type="entry name" value="LRR_R13L4/SHOC2-like"/>
</dbReference>
<feature type="domain" description="Disease resistance N-terminal" evidence="7">
    <location>
        <begin position="13"/>
        <end position="97"/>
    </location>
</feature>
<organism evidence="11 12">
    <name type="scientific">Aquilegia coerulea</name>
    <name type="common">Rocky mountain columbine</name>
    <dbReference type="NCBI Taxonomy" id="218851"/>
    <lineage>
        <taxon>Eukaryota</taxon>
        <taxon>Viridiplantae</taxon>
        <taxon>Streptophyta</taxon>
        <taxon>Embryophyta</taxon>
        <taxon>Tracheophyta</taxon>
        <taxon>Spermatophyta</taxon>
        <taxon>Magnoliopsida</taxon>
        <taxon>Ranunculales</taxon>
        <taxon>Ranunculaceae</taxon>
        <taxon>Thalictroideae</taxon>
        <taxon>Aquilegia</taxon>
    </lineage>
</organism>
<keyword evidence="3" id="KW-0547">Nucleotide-binding</keyword>
<keyword evidence="5" id="KW-0067">ATP-binding</keyword>
<feature type="domain" description="NB-ARC" evidence="6">
    <location>
        <begin position="169"/>
        <end position="336"/>
    </location>
</feature>
<evidence type="ECO:0000259" key="8">
    <source>
        <dbReference type="Pfam" id="PF23559"/>
    </source>
</evidence>
<dbReference type="Gene3D" id="1.10.8.430">
    <property type="entry name" value="Helical domain of apoptotic protease-activating factors"/>
    <property type="match status" value="1"/>
</dbReference>
<dbReference type="Pfam" id="PF18052">
    <property type="entry name" value="Rx_N"/>
    <property type="match status" value="1"/>
</dbReference>
<keyword evidence="4" id="KW-0611">Plant defense</keyword>
<proteinExistence type="predicted"/>
<dbReference type="Gene3D" id="1.20.5.4130">
    <property type="match status" value="1"/>
</dbReference>
<sequence>MAEGVAFGIAEKIITDLGSLALEEIGFTVGFKKELKKLENTAITIKAVLSHAEELQLNNLQVRTWLTRVKDASYEADDIITDFATHALKKKLVSNFFSLSNSILFRYKMAQRIKEVRGNFNDIIADKSFHLLDNRVENYTRVYDDNVEREHTHSYVVESKIFGRDVDKENVVELLLDLNPQDNPSVIPIQGMGGLGKTTLAQLLYNDSRIKVAFKQKMWVCVSQDFGVKRITEKIIKSITKKECPNLEMDQLQACLREQLEGKRYLLVLDDVWNENAEKWEKLKDLLIGGARGSKIMVTTRSEKVASIMRTVSTYHLSGLTDDDCWKLFKHRAFETGQEQEHQKLAEIGKDIVRKCGGVPLAAKALGSLMHSKTEEHEWVRVKENDVWGLSQEITGILPALMLSYNHLPFYLRQCFAYCSIYPKGYRIGKEDLILSWIAQGFVHSSGRSQFLEDIGCEYVKELMWGSFFQEPQVDCFGNLVSFTVHDLVHNVAQFVAGTECFIVEGETKNDIPEGVRHLSITEDNLSIGLLSSFSEKSNLRSLYLNTKVFIGGILPRFRCLRALSLQLESCNVPTSIGKLKHLRYLEICSESIVVIPNSFCKLQSLETLRLYCSKLRELPRDIRKMTKLRHIDLDESSSLTHMPSGLGHLTSLRTLPLFVPGKKIGCKLNELHALIHIAGRLTIQNLENVNNFRDSAKANLKGKENLQILKLFWNEMGDQEVDREEIAFHVLGNLEPSQNIKRLKINGYGNQRLPRWMMQPLLPNLMKVTLSGCRKCQHLPPFGQLPSLKVLKLEKMDALQFIEGSLVGRSRECFSSLERVFLRSIPNLENWIQIKEEEKSLLSLPRLAQLVVWDCPKLTSMPLLPSLEELNVGKCRERLIHSLLKVITWDSTISLCSYSLANLKHLKIGECDDLVCWPEVGLQGLTSLESLMIAFCPRMTNLPEEGLRGMTSLQRLTILDCESLNSLSGMRYLTALQDLSLVRCKEVHILDDMDDLASLDTLHIETIPKLVSLPEGLRNATSMQTIAVVDCEDLMVLPDCLGNFTSLQQLQVSRCPKLEAFPNEMSYPTTLQHLVISCCEGLKIWPNGLGNLKSLQGLGISCSSSLPSLPEEMQHLSTLRTLSLGGCKGFTTLPDWLINFTSLQQLEIYDFPDLKCLPEWMQSFPALQELYIFQCGHLTSRCRKEKGEDWPKIAGVPKIELDQNRIQ</sequence>
<dbReference type="InterPro" id="IPR041118">
    <property type="entry name" value="Rx_N"/>
</dbReference>
<dbReference type="PANTHER" id="PTHR36766:SF40">
    <property type="entry name" value="DISEASE RESISTANCE PROTEIN RGA3"/>
    <property type="match status" value="1"/>
</dbReference>
<dbReference type="InterPro" id="IPR002182">
    <property type="entry name" value="NB-ARC"/>
</dbReference>
<evidence type="ECO:0000313" key="11">
    <source>
        <dbReference type="EMBL" id="PIA41218.1"/>
    </source>
</evidence>
<dbReference type="FunFam" id="3.40.50.300:FF:001091">
    <property type="entry name" value="Probable disease resistance protein At1g61300"/>
    <property type="match status" value="1"/>
</dbReference>
<protein>
    <submittedName>
        <fullName evidence="11">Uncharacterized protein</fullName>
    </submittedName>
</protein>
<dbReference type="PANTHER" id="PTHR36766">
    <property type="entry name" value="PLANT BROAD-SPECTRUM MILDEW RESISTANCE PROTEIN RPW8"/>
    <property type="match status" value="1"/>
</dbReference>
<evidence type="ECO:0000256" key="2">
    <source>
        <dbReference type="ARBA" id="ARBA00022737"/>
    </source>
</evidence>
<name>A0A2G5DCF5_AQUCA</name>
<feature type="domain" description="R13L1/DRL21-like LRR repeat region" evidence="10">
    <location>
        <begin position="669"/>
        <end position="797"/>
    </location>
</feature>
<dbReference type="GO" id="GO:0051707">
    <property type="term" value="P:response to other organism"/>
    <property type="evidence" value="ECO:0007669"/>
    <property type="project" value="UniProtKB-ARBA"/>
</dbReference>
<dbReference type="AlphaFoldDB" id="A0A2G5DCF5"/>
<dbReference type="OrthoDB" id="5279713at2759"/>
<feature type="domain" description="Disease resistance R13L4/SHOC-2-like LRR" evidence="9">
    <location>
        <begin position="1037"/>
        <end position="1177"/>
    </location>
</feature>
<dbReference type="SUPFAM" id="SSF52540">
    <property type="entry name" value="P-loop containing nucleoside triphosphate hydrolases"/>
    <property type="match status" value="1"/>
</dbReference>
<dbReference type="PRINTS" id="PR00364">
    <property type="entry name" value="DISEASERSIST"/>
</dbReference>
<dbReference type="Gene3D" id="3.80.10.10">
    <property type="entry name" value="Ribonuclease Inhibitor"/>
    <property type="match status" value="4"/>
</dbReference>
<dbReference type="Pfam" id="PF23559">
    <property type="entry name" value="WHD_DRP"/>
    <property type="match status" value="1"/>
</dbReference>
<dbReference type="Pfam" id="PF25019">
    <property type="entry name" value="LRR_R13L1-DRL21"/>
    <property type="match status" value="1"/>
</dbReference>
<evidence type="ECO:0000256" key="5">
    <source>
        <dbReference type="ARBA" id="ARBA00022840"/>
    </source>
</evidence>
<dbReference type="SUPFAM" id="SSF52058">
    <property type="entry name" value="L domain-like"/>
    <property type="match status" value="2"/>
</dbReference>
<dbReference type="GO" id="GO:0043531">
    <property type="term" value="F:ADP binding"/>
    <property type="evidence" value="ECO:0007669"/>
    <property type="project" value="InterPro"/>
</dbReference>
<evidence type="ECO:0000313" key="12">
    <source>
        <dbReference type="Proteomes" id="UP000230069"/>
    </source>
</evidence>
<dbReference type="InterPro" id="IPR056789">
    <property type="entry name" value="LRR_R13L1-DRL21"/>
</dbReference>
<dbReference type="GO" id="GO:0006952">
    <property type="term" value="P:defense response"/>
    <property type="evidence" value="ECO:0007669"/>
    <property type="project" value="UniProtKB-KW"/>
</dbReference>
<dbReference type="STRING" id="218851.A0A2G5DCF5"/>
<dbReference type="InterPro" id="IPR058922">
    <property type="entry name" value="WHD_DRP"/>
</dbReference>
<evidence type="ECO:0000259" key="7">
    <source>
        <dbReference type="Pfam" id="PF18052"/>
    </source>
</evidence>
<dbReference type="Gene3D" id="3.40.50.300">
    <property type="entry name" value="P-loop containing nucleotide triphosphate hydrolases"/>
    <property type="match status" value="1"/>
</dbReference>
<keyword evidence="2" id="KW-0677">Repeat</keyword>
<evidence type="ECO:0000256" key="3">
    <source>
        <dbReference type="ARBA" id="ARBA00022741"/>
    </source>
</evidence>
<evidence type="ECO:0000256" key="1">
    <source>
        <dbReference type="ARBA" id="ARBA00022614"/>
    </source>
</evidence>
<dbReference type="Proteomes" id="UP000230069">
    <property type="component" value="Unassembled WGS sequence"/>
</dbReference>
<dbReference type="InParanoid" id="A0A2G5DCF5"/>
<reference evidence="11 12" key="1">
    <citation type="submission" date="2017-09" db="EMBL/GenBank/DDBJ databases">
        <title>WGS assembly of Aquilegia coerulea Goldsmith.</title>
        <authorList>
            <person name="Hodges S."/>
            <person name="Kramer E."/>
            <person name="Nordborg M."/>
            <person name="Tomkins J."/>
            <person name="Borevitz J."/>
            <person name="Derieg N."/>
            <person name="Yan J."/>
            <person name="Mihaltcheva S."/>
            <person name="Hayes R.D."/>
            <person name="Rokhsar D."/>
        </authorList>
    </citation>
    <scope>NUCLEOTIDE SEQUENCE [LARGE SCALE GENOMIC DNA]</scope>
    <source>
        <strain evidence="12">cv. Goldsmith</strain>
    </source>
</reference>
<dbReference type="GO" id="GO:0005524">
    <property type="term" value="F:ATP binding"/>
    <property type="evidence" value="ECO:0007669"/>
    <property type="project" value="UniProtKB-KW"/>
</dbReference>
<dbReference type="InterPro" id="IPR036388">
    <property type="entry name" value="WH-like_DNA-bd_sf"/>
</dbReference>
<dbReference type="Pfam" id="PF23598">
    <property type="entry name" value="LRR_14"/>
    <property type="match status" value="1"/>
</dbReference>
<dbReference type="InterPro" id="IPR042197">
    <property type="entry name" value="Apaf_helical"/>
</dbReference>